<keyword evidence="3 6" id="KW-0812">Transmembrane</keyword>
<keyword evidence="2" id="KW-1003">Cell membrane</keyword>
<dbReference type="GO" id="GO:0043190">
    <property type="term" value="C:ATP-binding cassette (ABC) transporter complex"/>
    <property type="evidence" value="ECO:0007669"/>
    <property type="project" value="TreeGrafter"/>
</dbReference>
<sequence length="341" mass="39463">MVNVRSYMSTNYAKAFLTIFLPFFLIISLVYLVKISALTAQIQVTFAELLLMYFYSVPDIIFYTLPISFVAALANILIRLSTDSELIALYALGLKSKKVLRSFLILGFLFSLLLLTISFFGMPLSKQFYSSFKETKKNEAKLNILAGKLGQKFGEYYIYVKEKDEASKDFINIVIYNRTKNKDEQFFAAKRGKLNKKGETTSLELIDGYGYTYSEKNLQQAKYKTFEVYDKAKKNNFNFRTVFQFWKQAKTDEGTKHKLLFYIFVSLIPFISVYLVAAFTMINPRYQSNNTYVVIFATVLLFYSLASTLQKVGTFPMLIAAILFTLILGRWLFHVKVSRYF</sequence>
<feature type="transmembrane region" description="Helical" evidence="6">
    <location>
        <begin position="53"/>
        <end position="78"/>
    </location>
</feature>
<evidence type="ECO:0000313" key="7">
    <source>
        <dbReference type="EMBL" id="SFZ97557.1"/>
    </source>
</evidence>
<proteinExistence type="predicted"/>
<dbReference type="PANTHER" id="PTHR33529">
    <property type="entry name" value="SLR0882 PROTEIN-RELATED"/>
    <property type="match status" value="1"/>
</dbReference>
<feature type="transmembrane region" description="Helical" evidence="6">
    <location>
        <begin position="259"/>
        <end position="279"/>
    </location>
</feature>
<evidence type="ECO:0000256" key="3">
    <source>
        <dbReference type="ARBA" id="ARBA00022692"/>
    </source>
</evidence>
<evidence type="ECO:0000256" key="4">
    <source>
        <dbReference type="ARBA" id="ARBA00022989"/>
    </source>
</evidence>
<feature type="transmembrane region" description="Helical" evidence="6">
    <location>
        <begin position="12"/>
        <end position="33"/>
    </location>
</feature>
<protein>
    <submittedName>
        <fullName evidence="7">Predicted permease YjgP/YjgQ family</fullName>
    </submittedName>
</protein>
<gene>
    <name evidence="7" type="ORF">MNB_SV-5-521</name>
</gene>
<dbReference type="Pfam" id="PF03739">
    <property type="entry name" value="LptF_LptG"/>
    <property type="match status" value="1"/>
</dbReference>
<dbReference type="InterPro" id="IPR005495">
    <property type="entry name" value="LptG/LptF_permease"/>
</dbReference>
<keyword evidence="4 6" id="KW-1133">Transmembrane helix</keyword>
<name>A0A1W1EBY9_9ZZZZ</name>
<evidence type="ECO:0000256" key="1">
    <source>
        <dbReference type="ARBA" id="ARBA00004651"/>
    </source>
</evidence>
<evidence type="ECO:0000256" key="5">
    <source>
        <dbReference type="ARBA" id="ARBA00023136"/>
    </source>
</evidence>
<dbReference type="EMBL" id="FPKX01000008">
    <property type="protein sequence ID" value="SFZ97557.1"/>
    <property type="molecule type" value="Genomic_DNA"/>
</dbReference>
<accession>A0A1W1EBY9</accession>
<feature type="transmembrane region" description="Helical" evidence="6">
    <location>
        <begin position="291"/>
        <end position="309"/>
    </location>
</feature>
<organism evidence="7">
    <name type="scientific">hydrothermal vent metagenome</name>
    <dbReference type="NCBI Taxonomy" id="652676"/>
    <lineage>
        <taxon>unclassified sequences</taxon>
        <taxon>metagenomes</taxon>
        <taxon>ecological metagenomes</taxon>
    </lineage>
</organism>
<feature type="transmembrane region" description="Helical" evidence="6">
    <location>
        <begin position="99"/>
        <end position="122"/>
    </location>
</feature>
<feature type="transmembrane region" description="Helical" evidence="6">
    <location>
        <begin position="315"/>
        <end position="333"/>
    </location>
</feature>
<dbReference type="GO" id="GO:0015920">
    <property type="term" value="P:lipopolysaccharide transport"/>
    <property type="evidence" value="ECO:0007669"/>
    <property type="project" value="TreeGrafter"/>
</dbReference>
<dbReference type="AlphaFoldDB" id="A0A1W1EBY9"/>
<evidence type="ECO:0000256" key="2">
    <source>
        <dbReference type="ARBA" id="ARBA00022475"/>
    </source>
</evidence>
<reference evidence="7" key="1">
    <citation type="submission" date="2016-10" db="EMBL/GenBank/DDBJ databases">
        <authorList>
            <person name="de Groot N.N."/>
        </authorList>
    </citation>
    <scope>NUCLEOTIDE SEQUENCE</scope>
</reference>
<comment type="subcellular location">
    <subcellularLocation>
        <location evidence="1">Cell membrane</location>
        <topology evidence="1">Multi-pass membrane protein</topology>
    </subcellularLocation>
</comment>
<dbReference type="PANTHER" id="PTHR33529:SF7">
    <property type="entry name" value="LIPOPOLYSACCHARIDE EXPORT SYSTEM PERMEASE PROTEIN LPTF"/>
    <property type="match status" value="1"/>
</dbReference>
<keyword evidence="5 6" id="KW-0472">Membrane</keyword>
<evidence type="ECO:0000256" key="6">
    <source>
        <dbReference type="SAM" id="Phobius"/>
    </source>
</evidence>